<name>A0A0G0ICC1_9BACT</name>
<sequence length="467" mass="53390">MAERRVETPREYYSHPEVARSILRHLGNTEELPEVLSLLECEKEFHYIDSEYLAISNPEIKNQKDRSPARSVKPWEIPAYLRHNPVSEIFRSLWSRDSKVRVGHPGAQIIPWDVEYFNLPSPGYAFIDQREVFEKMEPAFQEMEATFGHYGIQHMTVMTGRGYHFLTQVPSVSPVMQDLIEIGNVIEEPVSSLQRQVPMFSKRDRPVPPNSQLAYKGANRLMQYVFGQTINNARAKSVLPIEISDRGEEGISFDETGYVRHLGTAVSGTLGSIYMKPLIKEAYYVPNTRLITRIARNVGGQEIDEVPALIQVRQNYKKSVDNLAQSGGFIPDGSAGVARLIKDYKRSELRQLHLALDNEPGDPPEKWRETYRKDDYAWIKDINTHLHEKVMNANPLLLQPDDLNYFINTIYDAWGAQLSSAGHIAALMRSIYEDNFGWGSRFSRHDSATAHATAWTAIILGQRFEKR</sequence>
<dbReference type="AlphaFoldDB" id="A0A0G0ICC1"/>
<organism evidence="1 2">
    <name type="scientific">Candidatus Woesebacteria bacterium GW2011_GWD1_38_10</name>
    <dbReference type="NCBI Taxonomy" id="1618592"/>
    <lineage>
        <taxon>Bacteria</taxon>
        <taxon>Candidatus Woeseibacteriota</taxon>
    </lineage>
</organism>
<comment type="caution">
    <text evidence="1">The sequence shown here is derived from an EMBL/GenBank/DDBJ whole genome shotgun (WGS) entry which is preliminary data.</text>
</comment>
<gene>
    <name evidence="1" type="ORF">US67_C0027G0002</name>
</gene>
<evidence type="ECO:0000313" key="2">
    <source>
        <dbReference type="Proteomes" id="UP000034366"/>
    </source>
</evidence>
<dbReference type="Proteomes" id="UP000034366">
    <property type="component" value="Unassembled WGS sequence"/>
</dbReference>
<dbReference type="EMBL" id="LBTW01000027">
    <property type="protein sequence ID" value="KKQ48600.1"/>
    <property type="molecule type" value="Genomic_DNA"/>
</dbReference>
<accession>A0A0G0ICC1</accession>
<reference evidence="1 2" key="1">
    <citation type="journal article" date="2015" name="Nature">
        <title>rRNA introns, odd ribosomes, and small enigmatic genomes across a large radiation of phyla.</title>
        <authorList>
            <person name="Brown C.T."/>
            <person name="Hug L.A."/>
            <person name="Thomas B.C."/>
            <person name="Sharon I."/>
            <person name="Castelle C.J."/>
            <person name="Singh A."/>
            <person name="Wilkins M.J."/>
            <person name="Williams K.H."/>
            <person name="Banfield J.F."/>
        </authorList>
    </citation>
    <scope>NUCLEOTIDE SEQUENCE [LARGE SCALE GENOMIC DNA]</scope>
</reference>
<proteinExistence type="predicted"/>
<protein>
    <submittedName>
        <fullName evidence="1">Uncharacterized protein</fullName>
    </submittedName>
</protein>
<evidence type="ECO:0000313" key="1">
    <source>
        <dbReference type="EMBL" id="KKQ48600.1"/>
    </source>
</evidence>